<name>A0AAD1XUF4_EUPCR</name>
<dbReference type="EMBL" id="CAMPGE010021200">
    <property type="protein sequence ID" value="CAI2379361.1"/>
    <property type="molecule type" value="Genomic_DNA"/>
</dbReference>
<comment type="caution">
    <text evidence="1">The sequence shown here is derived from an EMBL/GenBank/DDBJ whole genome shotgun (WGS) entry which is preliminary data.</text>
</comment>
<dbReference type="AlphaFoldDB" id="A0AAD1XUF4"/>
<organism evidence="1 2">
    <name type="scientific">Euplotes crassus</name>
    <dbReference type="NCBI Taxonomy" id="5936"/>
    <lineage>
        <taxon>Eukaryota</taxon>
        <taxon>Sar</taxon>
        <taxon>Alveolata</taxon>
        <taxon>Ciliophora</taxon>
        <taxon>Intramacronucleata</taxon>
        <taxon>Spirotrichea</taxon>
        <taxon>Hypotrichia</taxon>
        <taxon>Euplotida</taxon>
        <taxon>Euplotidae</taxon>
        <taxon>Moneuplotes</taxon>
    </lineage>
</organism>
<evidence type="ECO:0000313" key="2">
    <source>
        <dbReference type="Proteomes" id="UP001295684"/>
    </source>
</evidence>
<evidence type="ECO:0000313" key="1">
    <source>
        <dbReference type="EMBL" id="CAI2379361.1"/>
    </source>
</evidence>
<proteinExistence type="predicted"/>
<gene>
    <name evidence="1" type="ORF">ECRASSUSDP1_LOCUS20771</name>
</gene>
<accession>A0AAD1XUF4</accession>
<protein>
    <submittedName>
        <fullName evidence="1">Uncharacterized protein</fullName>
    </submittedName>
</protein>
<reference evidence="1" key="1">
    <citation type="submission" date="2023-07" db="EMBL/GenBank/DDBJ databases">
        <authorList>
            <consortium name="AG Swart"/>
            <person name="Singh M."/>
            <person name="Singh A."/>
            <person name="Seah K."/>
            <person name="Emmerich C."/>
        </authorList>
    </citation>
    <scope>NUCLEOTIDE SEQUENCE</scope>
    <source>
        <strain evidence="1">DP1</strain>
    </source>
</reference>
<keyword evidence="2" id="KW-1185">Reference proteome</keyword>
<sequence>MEDTHCSPMEKFKGGKASNEYALYQKTETNYIEILDTVFNQYYYIVLRPKKSDRFLMFLSNPQDKQALSKIAKLVPKAEKLEYIAFYGIQKNNKKLNKLLSQLKVKKLKRLYLDANYPDSVLFSFYARNIARRLPLVTGQIRIKNFRVSHRDFGRVLIACGSSPSVQFQRCRIIINGFDYLDNVQPSIGNISLEYNTIIQPEEDNEFLDGFIQKMADSSLSESLKHVSVGIRNPGRRAKRILPKKKYTIGNFDVDIYSANFYSDFNR</sequence>
<dbReference type="Proteomes" id="UP001295684">
    <property type="component" value="Unassembled WGS sequence"/>
</dbReference>